<sequence length="158" mass="17077">MSQDHVLGPPPRTRAQMAAGDRKDERKEQSLNYLQPEVTLIPSYPFPVLFSSCSRRDLEASLEKGVGMCLFNLPEVRQAFGGRKCGNGYVEEGEECDCGEPELAMTYAVYQHHPGIATSLPIATVSITTVTTSTVVTIVVTTTTTTSTTTTTIMSANA</sequence>
<dbReference type="PANTHER" id="PTHR11905:SF112">
    <property type="entry name" value="DISINTEGRIN AND METALLOPROTEINASE DOMAIN-CONTAINING PROTEIN 12"/>
    <property type="match status" value="1"/>
</dbReference>
<evidence type="ECO:0000313" key="2">
    <source>
        <dbReference type="EMBL" id="KAB1271752.1"/>
    </source>
</evidence>
<organism evidence="2 3">
    <name type="scientific">Camelus dromedarius</name>
    <name type="common">Dromedary</name>
    <name type="synonym">Arabian camel</name>
    <dbReference type="NCBI Taxonomy" id="9838"/>
    <lineage>
        <taxon>Eukaryota</taxon>
        <taxon>Metazoa</taxon>
        <taxon>Chordata</taxon>
        <taxon>Craniata</taxon>
        <taxon>Vertebrata</taxon>
        <taxon>Euteleostomi</taxon>
        <taxon>Mammalia</taxon>
        <taxon>Eutheria</taxon>
        <taxon>Laurasiatheria</taxon>
        <taxon>Artiodactyla</taxon>
        <taxon>Tylopoda</taxon>
        <taxon>Camelidae</taxon>
        <taxon>Camelus</taxon>
    </lineage>
</organism>
<feature type="region of interest" description="Disordered" evidence="1">
    <location>
        <begin position="1"/>
        <end position="27"/>
    </location>
</feature>
<dbReference type="Gene3D" id="4.10.70.10">
    <property type="entry name" value="Disintegrin domain"/>
    <property type="match status" value="1"/>
</dbReference>
<evidence type="ECO:0000256" key="1">
    <source>
        <dbReference type="SAM" id="MobiDB-lite"/>
    </source>
</evidence>
<comment type="caution">
    <text evidence="2">The sequence shown here is derived from an EMBL/GenBank/DDBJ whole genome shotgun (WGS) entry which is preliminary data.</text>
</comment>
<gene>
    <name evidence="2" type="ORF">Cadr_000009722</name>
</gene>
<proteinExistence type="predicted"/>
<protein>
    <submittedName>
        <fullName evidence="2">Disintegrin and metalloproteinase domain-containing protein 12</fullName>
    </submittedName>
</protein>
<dbReference type="AlphaFoldDB" id="A0A5N4DKT4"/>
<dbReference type="PANTHER" id="PTHR11905">
    <property type="entry name" value="ADAM A DISINTEGRIN AND METALLOPROTEASE DOMAIN"/>
    <property type="match status" value="1"/>
</dbReference>
<dbReference type="InterPro" id="IPR036436">
    <property type="entry name" value="Disintegrin_dom_sf"/>
</dbReference>
<evidence type="ECO:0000313" key="3">
    <source>
        <dbReference type="Proteomes" id="UP000299084"/>
    </source>
</evidence>
<dbReference type="EMBL" id="JWIN03000011">
    <property type="protein sequence ID" value="KAB1271752.1"/>
    <property type="molecule type" value="Genomic_DNA"/>
</dbReference>
<dbReference type="Proteomes" id="UP000299084">
    <property type="component" value="Unassembled WGS sequence"/>
</dbReference>
<keyword evidence="2" id="KW-0401">Integrin</keyword>
<accession>A0A5N4DKT4</accession>
<reference evidence="2 3" key="1">
    <citation type="journal article" date="2019" name="Mol. Ecol. Resour.">
        <title>Improving Illumina assemblies with Hi-C and long reads: an example with the North African dromedary.</title>
        <authorList>
            <person name="Elbers J.P."/>
            <person name="Rogers M.F."/>
            <person name="Perelman P.L."/>
            <person name="Proskuryakova A.A."/>
            <person name="Serdyukova N.A."/>
            <person name="Johnson W.E."/>
            <person name="Horin P."/>
            <person name="Corander J."/>
            <person name="Murphy D."/>
            <person name="Burger P.A."/>
        </authorList>
    </citation>
    <scope>NUCLEOTIDE SEQUENCE [LARGE SCALE GENOMIC DNA]</scope>
    <source>
        <strain evidence="2">Drom800</strain>
        <tissue evidence="2">Blood</tissue>
    </source>
</reference>
<keyword evidence="3" id="KW-1185">Reference proteome</keyword>
<name>A0A5N4DKT4_CAMDR</name>
<dbReference type="GO" id="GO:0007229">
    <property type="term" value="P:integrin-mediated signaling pathway"/>
    <property type="evidence" value="ECO:0007669"/>
    <property type="project" value="UniProtKB-KW"/>
</dbReference>